<protein>
    <submittedName>
        <fullName evidence="2">Uncharacterized protein</fullName>
    </submittedName>
</protein>
<dbReference type="AlphaFoldDB" id="E6PLR8"/>
<name>E6PLR8_9ZZZZ</name>
<gene>
    <name evidence="2" type="ORF">CARN2_2140</name>
</gene>
<organism evidence="2">
    <name type="scientific">mine drainage metagenome</name>
    <dbReference type="NCBI Taxonomy" id="410659"/>
    <lineage>
        <taxon>unclassified sequences</taxon>
        <taxon>metagenomes</taxon>
        <taxon>ecological metagenomes</taxon>
    </lineage>
</organism>
<reference evidence="2" key="1">
    <citation type="submission" date="2009-10" db="EMBL/GenBank/DDBJ databases">
        <title>Diversity of trophic interactions inside an arsenic-rich microbial ecosystem.</title>
        <authorList>
            <person name="Bertin P.N."/>
            <person name="Heinrich-Salmeron A."/>
            <person name="Pelletier E."/>
            <person name="Goulhen-Chollet F."/>
            <person name="Arsene-Ploetze F."/>
            <person name="Gallien S."/>
            <person name="Calteau A."/>
            <person name="Vallenet D."/>
            <person name="Casiot C."/>
            <person name="Chane-Woon-Ming B."/>
            <person name="Giloteaux L."/>
            <person name="Barakat M."/>
            <person name="Bonnefoy V."/>
            <person name="Bruneel O."/>
            <person name="Chandler M."/>
            <person name="Cleiss J."/>
            <person name="Duran R."/>
            <person name="Elbaz-Poulichet F."/>
            <person name="Fonknechten N."/>
            <person name="Lauga B."/>
            <person name="Mornico D."/>
            <person name="Ortet P."/>
            <person name="Schaeffer C."/>
            <person name="Siguier P."/>
            <person name="Alexander Thil Smith A."/>
            <person name="Van Dorsselaer A."/>
            <person name="Weissenbach J."/>
            <person name="Medigue C."/>
            <person name="Le Paslier D."/>
        </authorList>
    </citation>
    <scope>NUCLEOTIDE SEQUENCE</scope>
</reference>
<evidence type="ECO:0000313" key="2">
    <source>
        <dbReference type="EMBL" id="CBH95869.1"/>
    </source>
</evidence>
<feature type="compositionally biased region" description="Basic and acidic residues" evidence="1">
    <location>
        <begin position="140"/>
        <end position="149"/>
    </location>
</feature>
<comment type="caution">
    <text evidence="2">The sequence shown here is derived from an EMBL/GenBank/DDBJ whole genome shotgun (WGS) entry which is preliminary data.</text>
</comment>
<feature type="compositionally biased region" description="Basic and acidic residues" evidence="1">
    <location>
        <begin position="157"/>
        <end position="166"/>
    </location>
</feature>
<dbReference type="EMBL" id="CABM01000014">
    <property type="protein sequence ID" value="CBH95869.1"/>
    <property type="molecule type" value="Genomic_DNA"/>
</dbReference>
<evidence type="ECO:0000256" key="1">
    <source>
        <dbReference type="SAM" id="MobiDB-lite"/>
    </source>
</evidence>
<proteinExistence type="predicted"/>
<accession>E6PLR8</accession>
<feature type="region of interest" description="Disordered" evidence="1">
    <location>
        <begin position="140"/>
        <end position="166"/>
    </location>
</feature>
<sequence length="269" mass="30588">MLRHEQGQGAAARFDWRAAAYDLHVPMMTELFAQLAQPNRLRALALEPMLDWAADALNRVDAATIRATLPPTSTCKTAARAAFPCCCATPPPCWGKRRRVPTCPPPPAPICRPWGWTPRTPLVRKIEWRGLSIQVRAALIKEHGPRDKNPGPQRAARRAEQANSREELAKRFETEQARAPKERSALRKTLAERHRAERQQLSTELRHERAAGIAENKVLGLGPQNAISQWAFEAPKRREALQKQKRQAGERRELTQKIPRTQVWRAWLE</sequence>